<organism evidence="2 3">
    <name type="scientific">Gonapodya prolifera (strain JEL478)</name>
    <name type="common">Monoblepharis prolifera</name>
    <dbReference type="NCBI Taxonomy" id="1344416"/>
    <lineage>
        <taxon>Eukaryota</taxon>
        <taxon>Fungi</taxon>
        <taxon>Fungi incertae sedis</taxon>
        <taxon>Chytridiomycota</taxon>
        <taxon>Chytridiomycota incertae sedis</taxon>
        <taxon>Monoblepharidomycetes</taxon>
        <taxon>Monoblepharidales</taxon>
        <taxon>Gonapodyaceae</taxon>
        <taxon>Gonapodya</taxon>
    </lineage>
</organism>
<reference evidence="2 3" key="1">
    <citation type="journal article" date="2015" name="Genome Biol. Evol.">
        <title>Phylogenomic analyses indicate that early fungi evolved digesting cell walls of algal ancestors of land plants.</title>
        <authorList>
            <person name="Chang Y."/>
            <person name="Wang S."/>
            <person name="Sekimoto S."/>
            <person name="Aerts A.L."/>
            <person name="Choi C."/>
            <person name="Clum A."/>
            <person name="LaButti K.M."/>
            <person name="Lindquist E.A."/>
            <person name="Yee Ngan C."/>
            <person name="Ohm R.A."/>
            <person name="Salamov A.A."/>
            <person name="Grigoriev I.V."/>
            <person name="Spatafora J.W."/>
            <person name="Berbee M.L."/>
        </authorList>
    </citation>
    <scope>NUCLEOTIDE SEQUENCE [LARGE SCALE GENOMIC DNA]</scope>
    <source>
        <strain evidence="2 3">JEL478</strain>
    </source>
</reference>
<evidence type="ECO:0000313" key="2">
    <source>
        <dbReference type="EMBL" id="KXS09848.1"/>
    </source>
</evidence>
<dbReference type="AlphaFoldDB" id="A0A138ZZK7"/>
<protein>
    <submittedName>
        <fullName evidence="2">Uncharacterized protein</fullName>
    </submittedName>
</protein>
<keyword evidence="3" id="KW-1185">Reference proteome</keyword>
<dbReference type="Proteomes" id="UP000070544">
    <property type="component" value="Unassembled WGS sequence"/>
</dbReference>
<dbReference type="EMBL" id="KQ965847">
    <property type="protein sequence ID" value="KXS09848.1"/>
    <property type="molecule type" value="Genomic_DNA"/>
</dbReference>
<accession>A0A138ZZK7</accession>
<name>A0A138ZZK7_GONPJ</name>
<feature type="region of interest" description="Disordered" evidence="1">
    <location>
        <begin position="41"/>
        <end position="89"/>
    </location>
</feature>
<gene>
    <name evidence="2" type="ORF">M427DRAFT_204829</name>
</gene>
<proteinExistence type="predicted"/>
<sequence>MLRCTSQNVDLPKGSPHCLWLNIKTDDRAKKNWVTITVGDQLPPERLSKLPHRPNSGPSQASNLRPIDTAKPTSPPPSPSPNPRRVSLSAAPCFPSSTAKCSSTAPLFKCLNRP</sequence>
<evidence type="ECO:0000313" key="3">
    <source>
        <dbReference type="Proteomes" id="UP000070544"/>
    </source>
</evidence>
<feature type="compositionally biased region" description="Pro residues" evidence="1">
    <location>
        <begin position="73"/>
        <end position="82"/>
    </location>
</feature>
<evidence type="ECO:0000256" key="1">
    <source>
        <dbReference type="SAM" id="MobiDB-lite"/>
    </source>
</evidence>